<keyword evidence="4" id="KW-1185">Reference proteome</keyword>
<name>A0ABR2XZR8_9PEZI</name>
<protein>
    <submittedName>
        <fullName evidence="3">Short-chain dehydrogenase</fullName>
    </submittedName>
</protein>
<dbReference type="Gene3D" id="3.40.50.720">
    <property type="entry name" value="NAD(P)-binding Rossmann-like Domain"/>
    <property type="match status" value="1"/>
</dbReference>
<evidence type="ECO:0000313" key="4">
    <source>
        <dbReference type="Proteomes" id="UP001465668"/>
    </source>
</evidence>
<organism evidence="3 4">
    <name type="scientific">Seiridium cardinale</name>
    <dbReference type="NCBI Taxonomy" id="138064"/>
    <lineage>
        <taxon>Eukaryota</taxon>
        <taxon>Fungi</taxon>
        <taxon>Dikarya</taxon>
        <taxon>Ascomycota</taxon>
        <taxon>Pezizomycotina</taxon>
        <taxon>Sordariomycetes</taxon>
        <taxon>Xylariomycetidae</taxon>
        <taxon>Amphisphaeriales</taxon>
        <taxon>Sporocadaceae</taxon>
        <taxon>Seiridium</taxon>
    </lineage>
</organism>
<evidence type="ECO:0000256" key="2">
    <source>
        <dbReference type="ARBA" id="ARBA00023002"/>
    </source>
</evidence>
<evidence type="ECO:0000313" key="3">
    <source>
        <dbReference type="EMBL" id="KAK9779303.1"/>
    </source>
</evidence>
<dbReference type="Proteomes" id="UP001465668">
    <property type="component" value="Unassembled WGS sequence"/>
</dbReference>
<dbReference type="InterPro" id="IPR003560">
    <property type="entry name" value="DHB_DH"/>
</dbReference>
<dbReference type="EMBL" id="JARVKM010000011">
    <property type="protein sequence ID" value="KAK9779303.1"/>
    <property type="molecule type" value="Genomic_DNA"/>
</dbReference>
<dbReference type="PANTHER" id="PTHR43669:SF4">
    <property type="entry name" value="SHORT-CHAIN DEHYDROGENASE"/>
    <property type="match status" value="1"/>
</dbReference>
<comment type="similarity">
    <text evidence="1">Belongs to the short-chain dehydrogenases/reductases (SDR) family.</text>
</comment>
<proteinExistence type="inferred from homology"/>
<dbReference type="InterPro" id="IPR002347">
    <property type="entry name" value="SDR_fam"/>
</dbReference>
<reference evidence="3 4" key="1">
    <citation type="submission" date="2024-02" db="EMBL/GenBank/DDBJ databases">
        <title>First draft genome assembly of two strains of Seiridium cardinale.</title>
        <authorList>
            <person name="Emiliani G."/>
            <person name="Scali E."/>
        </authorList>
    </citation>
    <scope>NUCLEOTIDE SEQUENCE [LARGE SCALE GENOMIC DNA]</scope>
    <source>
        <strain evidence="3 4">BM-138-000479</strain>
    </source>
</reference>
<dbReference type="Pfam" id="PF00106">
    <property type="entry name" value="adh_short"/>
    <property type="match status" value="1"/>
</dbReference>
<keyword evidence="2" id="KW-0560">Oxidoreductase</keyword>
<accession>A0ABR2XZR8</accession>
<dbReference type="InterPro" id="IPR036291">
    <property type="entry name" value="NAD(P)-bd_dom_sf"/>
</dbReference>
<sequence>MSTVLIIGAGPNIGLAVAKTFAGAGYKVALASRSKATDLYTHFTFDAAKPETVPQLFEGVRKELGDPKVVVYNAAARTATPDNPFSLTLEQFQSDFNVNATSVYATAKEAVDGFARTGPGSTFIFTGNKLNVWGQPQTLAFGMGKSATAHLARAGSESFEGKGYKFYYVDQRQSDGGITFPTGPEAHANTFLELAHDDKQRAWHYTFVDGKGYVDFQER</sequence>
<comment type="caution">
    <text evidence="3">The sequence shown here is derived from an EMBL/GenBank/DDBJ whole genome shotgun (WGS) entry which is preliminary data.</text>
</comment>
<dbReference type="PRINTS" id="PR01397">
    <property type="entry name" value="DHBDHDRGNASE"/>
</dbReference>
<gene>
    <name evidence="3" type="ORF">SCAR479_03785</name>
</gene>
<evidence type="ECO:0000256" key="1">
    <source>
        <dbReference type="ARBA" id="ARBA00006484"/>
    </source>
</evidence>
<dbReference type="SUPFAM" id="SSF51735">
    <property type="entry name" value="NAD(P)-binding Rossmann-fold domains"/>
    <property type="match status" value="1"/>
</dbReference>
<dbReference type="PANTHER" id="PTHR43669">
    <property type="entry name" value="5-KETO-D-GLUCONATE 5-REDUCTASE"/>
    <property type="match status" value="1"/>
</dbReference>